<name>A0A512L5E8_9PROT</name>
<dbReference type="Gene3D" id="3.30.450.40">
    <property type="match status" value="1"/>
</dbReference>
<proteinExistence type="predicted"/>
<dbReference type="SUPFAM" id="SSF55781">
    <property type="entry name" value="GAF domain-like"/>
    <property type="match status" value="1"/>
</dbReference>
<dbReference type="Gene3D" id="1.10.3210.10">
    <property type="entry name" value="Hypothetical protein af1432"/>
    <property type="match status" value="1"/>
</dbReference>
<dbReference type="InterPro" id="IPR029016">
    <property type="entry name" value="GAF-like_dom_sf"/>
</dbReference>
<dbReference type="InterPro" id="IPR052340">
    <property type="entry name" value="RNase_Y/CdgJ"/>
</dbReference>
<dbReference type="AlphaFoldDB" id="A0A512L5E8"/>
<organism evidence="2 3">
    <name type="scientific">Sulfuriferula plumbiphila</name>
    <dbReference type="NCBI Taxonomy" id="171865"/>
    <lineage>
        <taxon>Bacteria</taxon>
        <taxon>Pseudomonadati</taxon>
        <taxon>Pseudomonadota</taxon>
        <taxon>Betaproteobacteria</taxon>
        <taxon>Nitrosomonadales</taxon>
        <taxon>Sulfuricellaceae</taxon>
        <taxon>Sulfuriferula</taxon>
    </lineage>
</organism>
<dbReference type="SUPFAM" id="SSF109604">
    <property type="entry name" value="HD-domain/PDEase-like"/>
    <property type="match status" value="1"/>
</dbReference>
<dbReference type="PROSITE" id="PS51833">
    <property type="entry name" value="HDOD"/>
    <property type="match status" value="1"/>
</dbReference>
<accession>A0A512L5E8</accession>
<dbReference type="InterPro" id="IPR013976">
    <property type="entry name" value="HDOD"/>
</dbReference>
<dbReference type="PANTHER" id="PTHR33525:SF3">
    <property type="entry name" value="RIBONUCLEASE Y"/>
    <property type="match status" value="1"/>
</dbReference>
<dbReference type="Proteomes" id="UP000321337">
    <property type="component" value="Unassembled WGS sequence"/>
</dbReference>
<evidence type="ECO:0000259" key="1">
    <source>
        <dbReference type="PROSITE" id="PS51833"/>
    </source>
</evidence>
<protein>
    <submittedName>
        <fullName evidence="2">HDOD domain-containing protein</fullName>
    </submittedName>
</protein>
<reference evidence="2 3" key="1">
    <citation type="submission" date="2019-07" db="EMBL/GenBank/DDBJ databases">
        <title>Whole genome shotgun sequence of Thiobacillus plumbophilus NBRC 107929.</title>
        <authorList>
            <person name="Hosoyama A."/>
            <person name="Uohara A."/>
            <person name="Ohji S."/>
            <person name="Ichikawa N."/>
        </authorList>
    </citation>
    <scope>NUCLEOTIDE SEQUENCE [LARGE SCALE GENOMIC DNA]</scope>
    <source>
        <strain evidence="2 3">NBRC 107929</strain>
    </source>
</reference>
<gene>
    <name evidence="2" type="ORF">TPL01_05090</name>
</gene>
<keyword evidence="3" id="KW-1185">Reference proteome</keyword>
<evidence type="ECO:0000313" key="3">
    <source>
        <dbReference type="Proteomes" id="UP000321337"/>
    </source>
</evidence>
<evidence type="ECO:0000313" key="2">
    <source>
        <dbReference type="EMBL" id="GEP29371.1"/>
    </source>
</evidence>
<sequence>MPVRNPQKTLELLWKRVRQRGDLPGFANVVSAIMSAIRGEDDREFNMTKTVLSDPALTQKVLRLANSAMYSVFGQDINTVSKAVLIVGTESIGHLALGSKLIDGLARASAGSTSTHNEMEKAVLAGHIARQVSCAASARDAEEAVVCSMLHGLGRMMVTFYLPDHWSLVQARCAEQGVDEAQATLDTLGLGLDEVGRWVAQKWGLPTALINSMRDVLPQTVGEPLDHAGWLGAVSTMSSRCARVLCDEADASPGELADIANSYADMLGMDGSEMFAAVQAARESAAQDALFVSVAKSLKPEKGLLTTAPSGKPVHAVRILTRGVADMRGVSNSATAYQLMTMALETVYQGLGLSRAIVFLRNGNEGKYFARMGFGEKVQELIPRLVFGEAYQPDVFHAGLANDRIIVVKDAKDPAFASKLPRWWRDALPTVHSLVVLPLTANRHPAGFIYGDWDMPLSGTGLDAAELLPLNALRALMVQAIEQRCQQNSPLII</sequence>
<comment type="caution">
    <text evidence="2">The sequence shown here is derived from an EMBL/GenBank/DDBJ whole genome shotgun (WGS) entry which is preliminary data.</text>
</comment>
<dbReference type="EMBL" id="BKAD01000004">
    <property type="protein sequence ID" value="GEP29371.1"/>
    <property type="molecule type" value="Genomic_DNA"/>
</dbReference>
<feature type="domain" description="HDOD" evidence="1">
    <location>
        <begin position="23"/>
        <end position="219"/>
    </location>
</feature>
<dbReference type="PANTHER" id="PTHR33525">
    <property type="match status" value="1"/>
</dbReference>
<dbReference type="Pfam" id="PF08668">
    <property type="entry name" value="HDOD"/>
    <property type="match status" value="1"/>
</dbReference>